<evidence type="ECO:0000256" key="2">
    <source>
        <dbReference type="ARBA" id="ARBA00022786"/>
    </source>
</evidence>
<proteinExistence type="inferred from homology"/>
<dbReference type="PANTHER" id="PTHR13385">
    <property type="entry name" value="AUTOPHAGY PROTEIN 12"/>
    <property type="match status" value="1"/>
</dbReference>
<reference evidence="6" key="1">
    <citation type="journal article" date="2023" name="Insect Mol. Biol.">
        <title>Genome sequencing provides insights into the evolution of gene families encoding plant cell wall-degrading enzymes in longhorned beetles.</title>
        <authorList>
            <person name="Shin N.R."/>
            <person name="Okamura Y."/>
            <person name="Kirsch R."/>
            <person name="Pauchet Y."/>
        </authorList>
    </citation>
    <scope>NUCLEOTIDE SEQUENCE</scope>
    <source>
        <strain evidence="6">AMC_N1</strain>
    </source>
</reference>
<evidence type="ECO:0000256" key="1">
    <source>
        <dbReference type="ARBA" id="ARBA00022499"/>
    </source>
</evidence>
<feature type="region of interest" description="Disordered" evidence="5">
    <location>
        <begin position="1"/>
        <end position="31"/>
    </location>
</feature>
<dbReference type="GO" id="GO:0061723">
    <property type="term" value="P:glycophagy"/>
    <property type="evidence" value="ECO:0007669"/>
    <property type="project" value="TreeGrafter"/>
</dbReference>
<evidence type="ECO:0000313" key="7">
    <source>
        <dbReference type="Proteomes" id="UP001162162"/>
    </source>
</evidence>
<keyword evidence="7" id="KW-1185">Reference proteome</keyword>
<dbReference type="Pfam" id="PF04110">
    <property type="entry name" value="APG12"/>
    <property type="match status" value="1"/>
</dbReference>
<evidence type="ECO:0000256" key="5">
    <source>
        <dbReference type="SAM" id="MobiDB-lite"/>
    </source>
</evidence>
<dbReference type="Gene3D" id="3.10.20.90">
    <property type="entry name" value="Phosphatidylinositol 3-kinase Catalytic Subunit, Chain A, domain 1"/>
    <property type="match status" value="1"/>
</dbReference>
<dbReference type="InterPro" id="IPR007242">
    <property type="entry name" value="Atg12"/>
</dbReference>
<dbReference type="Proteomes" id="UP001162162">
    <property type="component" value="Unassembled WGS sequence"/>
</dbReference>
<dbReference type="GO" id="GO:0034274">
    <property type="term" value="C:Atg12-Atg5-Atg16 complex"/>
    <property type="evidence" value="ECO:0007669"/>
    <property type="project" value="TreeGrafter"/>
</dbReference>
<keyword evidence="3 4" id="KW-0072">Autophagy</keyword>
<accession>A0AAV8YWK4</accession>
<keyword evidence="1 4" id="KW-1017">Isopeptide bond</keyword>
<dbReference type="GO" id="GO:0034727">
    <property type="term" value="P:piecemeal microautophagy of the nucleus"/>
    <property type="evidence" value="ECO:0007669"/>
    <property type="project" value="TreeGrafter"/>
</dbReference>
<name>A0AAV8YWK4_9CUCU</name>
<dbReference type="AlphaFoldDB" id="A0AAV8YWK4"/>
<dbReference type="EMBL" id="JAPWTK010000032">
    <property type="protein sequence ID" value="KAJ8956178.1"/>
    <property type="molecule type" value="Genomic_DNA"/>
</dbReference>
<evidence type="ECO:0000256" key="3">
    <source>
        <dbReference type="ARBA" id="ARBA00023006"/>
    </source>
</evidence>
<organism evidence="6 7">
    <name type="scientific">Aromia moschata</name>
    <dbReference type="NCBI Taxonomy" id="1265417"/>
    <lineage>
        <taxon>Eukaryota</taxon>
        <taxon>Metazoa</taxon>
        <taxon>Ecdysozoa</taxon>
        <taxon>Arthropoda</taxon>
        <taxon>Hexapoda</taxon>
        <taxon>Insecta</taxon>
        <taxon>Pterygota</taxon>
        <taxon>Neoptera</taxon>
        <taxon>Endopterygota</taxon>
        <taxon>Coleoptera</taxon>
        <taxon>Polyphaga</taxon>
        <taxon>Cucujiformia</taxon>
        <taxon>Chrysomeloidea</taxon>
        <taxon>Cerambycidae</taxon>
        <taxon>Cerambycinae</taxon>
        <taxon>Callichromatini</taxon>
        <taxon>Aromia</taxon>
    </lineage>
</organism>
<feature type="compositionally biased region" description="Polar residues" evidence="5">
    <location>
        <begin position="16"/>
        <end position="26"/>
    </location>
</feature>
<comment type="subunit">
    <text evidence="4">Forms a conjugate with ATG5.</text>
</comment>
<comment type="function">
    <text evidence="4">Ubiquitin-like protein involved in autophagic vesicle formation.</text>
</comment>
<dbReference type="PANTHER" id="PTHR13385:SF0">
    <property type="entry name" value="UBIQUITIN-LIKE PROTEIN ATG12"/>
    <property type="match status" value="1"/>
</dbReference>
<sequence length="136" mass="15541">MTDENGKGDSQEIGESLQSLNIGSDSQDTDDAKKLEKQKVDILLKPTGNAPIMKKKKWTVDNDKKIGWIIEFIKKYLKLEPNEKLFLYVNQTFAPSPDQIVKNLYDCYSTKANWCYTTVKLKLGAELLVYFSGIRN</sequence>
<dbReference type="CDD" id="cd01612">
    <property type="entry name" value="Ubl_ATG12"/>
    <property type="match status" value="1"/>
</dbReference>
<dbReference type="GO" id="GO:0000045">
    <property type="term" value="P:autophagosome assembly"/>
    <property type="evidence" value="ECO:0007669"/>
    <property type="project" value="InterPro"/>
</dbReference>
<dbReference type="GO" id="GO:0000421">
    <property type="term" value="C:autophagosome membrane"/>
    <property type="evidence" value="ECO:0007669"/>
    <property type="project" value="TreeGrafter"/>
</dbReference>
<comment type="similarity">
    <text evidence="4">Belongs to the ATG12 family.</text>
</comment>
<dbReference type="GO" id="GO:0000422">
    <property type="term" value="P:autophagy of mitochondrion"/>
    <property type="evidence" value="ECO:0007669"/>
    <property type="project" value="TreeGrafter"/>
</dbReference>
<evidence type="ECO:0000256" key="4">
    <source>
        <dbReference type="RuleBase" id="RU361201"/>
    </source>
</evidence>
<evidence type="ECO:0000313" key="6">
    <source>
        <dbReference type="EMBL" id="KAJ8956178.1"/>
    </source>
</evidence>
<dbReference type="InterPro" id="IPR029071">
    <property type="entry name" value="Ubiquitin-like_domsf"/>
</dbReference>
<dbReference type="GO" id="GO:0019776">
    <property type="term" value="F:Atg8-family ligase activity"/>
    <property type="evidence" value="ECO:0007669"/>
    <property type="project" value="TreeGrafter"/>
</dbReference>
<protein>
    <recommendedName>
        <fullName evidence="4">Ubiquitin-like protein ATG12</fullName>
    </recommendedName>
</protein>
<dbReference type="GO" id="GO:0097352">
    <property type="term" value="P:autophagosome maturation"/>
    <property type="evidence" value="ECO:0007669"/>
    <property type="project" value="TreeGrafter"/>
</dbReference>
<keyword evidence="2 4" id="KW-0833">Ubl conjugation pathway</keyword>
<dbReference type="GO" id="GO:0034045">
    <property type="term" value="C:phagophore assembly site membrane"/>
    <property type="evidence" value="ECO:0007669"/>
    <property type="project" value="TreeGrafter"/>
</dbReference>
<gene>
    <name evidence="6" type="ORF">NQ318_020729</name>
</gene>
<feature type="compositionally biased region" description="Basic and acidic residues" evidence="5">
    <location>
        <begin position="1"/>
        <end position="10"/>
    </location>
</feature>
<comment type="caution">
    <text evidence="6">The sequence shown here is derived from an EMBL/GenBank/DDBJ whole genome shotgun (WGS) entry which is preliminary data.</text>
</comment>
<dbReference type="SUPFAM" id="SSF54236">
    <property type="entry name" value="Ubiquitin-like"/>
    <property type="match status" value="1"/>
</dbReference>